<evidence type="ECO:0000256" key="2">
    <source>
        <dbReference type="SAM" id="SignalP"/>
    </source>
</evidence>
<dbReference type="RefSeq" id="WP_338687875.1">
    <property type="nucleotide sequence ID" value="NZ_AP024702.1"/>
</dbReference>
<evidence type="ECO:0000313" key="4">
    <source>
        <dbReference type="Proteomes" id="UP001374893"/>
    </source>
</evidence>
<feature type="region of interest" description="Disordered" evidence="1">
    <location>
        <begin position="23"/>
        <end position="52"/>
    </location>
</feature>
<dbReference type="Proteomes" id="UP001374893">
    <property type="component" value="Chromosome"/>
</dbReference>
<evidence type="ECO:0000256" key="1">
    <source>
        <dbReference type="SAM" id="MobiDB-lite"/>
    </source>
</evidence>
<keyword evidence="4" id="KW-1185">Reference proteome</keyword>
<feature type="chain" id="PRO_5047435145" evidence="2">
    <location>
        <begin position="21"/>
        <end position="191"/>
    </location>
</feature>
<keyword evidence="2" id="KW-0732">Signal</keyword>
<proteinExistence type="predicted"/>
<sequence>MRILNLLLALFLTTGTVALAQNSAFNSNPPSQPNNNNTDEEEEENENIKDEEDRRRFWQASLSGGHYMVALDRICNISMHQYVLDGSLIVNEVTIDTTGRALARFYHIQPVTDAMGSDGLGAVVDRGRDLIERVGQRAGTEVHNMAQKKYPDTTHAGTIEYRILDLRDLDALYGSVKKAWETGKGRRLTIK</sequence>
<evidence type="ECO:0000313" key="3">
    <source>
        <dbReference type="EMBL" id="BCX46353.1"/>
    </source>
</evidence>
<accession>A0ABM7RCJ5</accession>
<gene>
    <name evidence="3" type="ORF">HAHE_02610</name>
</gene>
<protein>
    <submittedName>
        <fullName evidence="3">Uncharacterized protein</fullName>
    </submittedName>
</protein>
<reference evidence="3 4" key="1">
    <citation type="submission" date="2021-06" db="EMBL/GenBank/DDBJ databases">
        <title>Complete genome of Haloferula helveola possessing various polysaccharide degrading enzymes.</title>
        <authorList>
            <person name="Takami H."/>
            <person name="Huang C."/>
            <person name="Hamasaki K."/>
        </authorList>
    </citation>
    <scope>NUCLEOTIDE SEQUENCE [LARGE SCALE GENOMIC DNA]</scope>
    <source>
        <strain evidence="3 4">CN-1</strain>
    </source>
</reference>
<name>A0ABM7RCJ5_9BACT</name>
<dbReference type="EMBL" id="AP024702">
    <property type="protein sequence ID" value="BCX46353.1"/>
    <property type="molecule type" value="Genomic_DNA"/>
</dbReference>
<feature type="signal peptide" evidence="2">
    <location>
        <begin position="1"/>
        <end position="20"/>
    </location>
</feature>
<organism evidence="3 4">
    <name type="scientific">Haloferula helveola</name>
    <dbReference type="NCBI Taxonomy" id="490095"/>
    <lineage>
        <taxon>Bacteria</taxon>
        <taxon>Pseudomonadati</taxon>
        <taxon>Verrucomicrobiota</taxon>
        <taxon>Verrucomicrobiia</taxon>
        <taxon>Verrucomicrobiales</taxon>
        <taxon>Verrucomicrobiaceae</taxon>
        <taxon>Haloferula</taxon>
    </lineage>
</organism>
<feature type="compositionally biased region" description="Low complexity" evidence="1">
    <location>
        <begin position="23"/>
        <end position="37"/>
    </location>
</feature>